<proteinExistence type="predicted"/>
<comment type="caution">
    <text evidence="2">The sequence shown here is derived from an EMBL/GenBank/DDBJ whole genome shotgun (WGS) entry which is preliminary data.</text>
</comment>
<name>A0A813KJB7_POLGL</name>
<gene>
    <name evidence="2" type="ORF">PGLA2088_LOCUS33674</name>
</gene>
<reference evidence="2" key="1">
    <citation type="submission" date="2021-02" db="EMBL/GenBank/DDBJ databases">
        <authorList>
            <person name="Dougan E. K."/>
            <person name="Rhodes N."/>
            <person name="Thang M."/>
            <person name="Chan C."/>
        </authorList>
    </citation>
    <scope>NUCLEOTIDE SEQUENCE</scope>
</reference>
<feature type="compositionally biased region" description="Basic and acidic residues" evidence="1">
    <location>
        <begin position="97"/>
        <end position="107"/>
    </location>
</feature>
<accession>A0A813KJB7</accession>
<organism evidence="2 3">
    <name type="scientific">Polarella glacialis</name>
    <name type="common">Dinoflagellate</name>
    <dbReference type="NCBI Taxonomy" id="89957"/>
    <lineage>
        <taxon>Eukaryota</taxon>
        <taxon>Sar</taxon>
        <taxon>Alveolata</taxon>
        <taxon>Dinophyceae</taxon>
        <taxon>Suessiales</taxon>
        <taxon>Suessiaceae</taxon>
        <taxon>Polarella</taxon>
    </lineage>
</organism>
<feature type="compositionally biased region" description="Polar residues" evidence="1">
    <location>
        <begin position="73"/>
        <end position="84"/>
    </location>
</feature>
<dbReference type="Proteomes" id="UP000626109">
    <property type="component" value="Unassembled WGS sequence"/>
</dbReference>
<dbReference type="EMBL" id="CAJNNW010030969">
    <property type="protein sequence ID" value="CAE8705414.1"/>
    <property type="molecule type" value="Genomic_DNA"/>
</dbReference>
<protein>
    <submittedName>
        <fullName evidence="2">Uncharacterized protein</fullName>
    </submittedName>
</protein>
<dbReference type="AlphaFoldDB" id="A0A813KJB7"/>
<sequence length="335" mass="37457">MASFSVALPVRRSQRIAHRVTAQESAAEEDAAGEEPAEDAAGRVPQVARAAPRKVTRTASDPEGLKVARAASKGSQDAAASQKWSLRPRQISAQRLGDTKKRQRSDVLSDDQASDFPDDVSTFSAVSAQVPGAASIISDAKASLNTWFSAQEARCQSSLQFPPRRRCSHKMRLHEVYLGREAKVREVLGRRSKTLRSIYREEVRKMRAELAEVQKRQSEEIHGLEAATGARENAAAERKRQILAHQAPALGVLSLGGFWVLEFDGFLRSEESRFNKSEDDLWAIVRERGTYRNRTLLEFLLQRRGLRSLLRRAMKADAAPEALQRQRQTGRELFN</sequence>
<evidence type="ECO:0000313" key="3">
    <source>
        <dbReference type="Proteomes" id="UP000626109"/>
    </source>
</evidence>
<evidence type="ECO:0000256" key="1">
    <source>
        <dbReference type="SAM" id="MobiDB-lite"/>
    </source>
</evidence>
<evidence type="ECO:0000313" key="2">
    <source>
        <dbReference type="EMBL" id="CAE8705414.1"/>
    </source>
</evidence>
<feature type="region of interest" description="Disordered" evidence="1">
    <location>
        <begin position="16"/>
        <end position="114"/>
    </location>
</feature>
<feature type="compositionally biased region" description="Acidic residues" evidence="1">
    <location>
        <begin position="26"/>
        <end position="38"/>
    </location>
</feature>